<dbReference type="Pfam" id="PF00132">
    <property type="entry name" value="Hexapep"/>
    <property type="match status" value="1"/>
</dbReference>
<proteinExistence type="predicted"/>
<sequence>MILNSGHIEEKPSLRWRQHFRYTSNPYAASKPDISPNTDSAMSDQPFSTAAFKQQYHGIEVSFPAGNNDFRRVRNSCAAACRAFNSTPEDADAKIRGEKWLDIVRPGRPKKENGTSAEEGTMVTHDQAISNPALKATIPFVKPPLWVDYGTRLKVASSTFINRNCVILDTPVADLVIGERCNIGTNCTIVCVGHPVSLEGRRTSKLSTGAPVTIGNDVWIGANVTILPGVSIGNGAVIGAGTLVNCNIPPMTLAVGSPVRLVKALTLNEDNTGGGKPSRRIETLDESTEFTNSLPMEQWDGTDSAFRAAQAAQLVQKSRRGSEQVAEQRREEQRERLRKSEIVVIAAVTTVVLALLMLFSLFFFAGLYLGESRGCLRSSDL</sequence>
<dbReference type="InterPro" id="IPR001451">
    <property type="entry name" value="Hexapep"/>
</dbReference>
<protein>
    <submittedName>
        <fullName evidence="3">Trimeric LpxA-like protein</fullName>
    </submittedName>
</protein>
<dbReference type="Proteomes" id="UP001302321">
    <property type="component" value="Unassembled WGS sequence"/>
</dbReference>
<comment type="caution">
    <text evidence="3">The sequence shown here is derived from an EMBL/GenBank/DDBJ whole genome shotgun (WGS) entry which is preliminary data.</text>
</comment>
<dbReference type="InterPro" id="IPR011004">
    <property type="entry name" value="Trimer_LpxA-like_sf"/>
</dbReference>
<organism evidence="3 4">
    <name type="scientific">Triangularia setosa</name>
    <dbReference type="NCBI Taxonomy" id="2587417"/>
    <lineage>
        <taxon>Eukaryota</taxon>
        <taxon>Fungi</taxon>
        <taxon>Dikarya</taxon>
        <taxon>Ascomycota</taxon>
        <taxon>Pezizomycotina</taxon>
        <taxon>Sordariomycetes</taxon>
        <taxon>Sordariomycetidae</taxon>
        <taxon>Sordariales</taxon>
        <taxon>Podosporaceae</taxon>
        <taxon>Triangularia</taxon>
    </lineage>
</organism>
<dbReference type="Gene3D" id="2.160.10.10">
    <property type="entry name" value="Hexapeptide repeat proteins"/>
    <property type="match status" value="1"/>
</dbReference>
<feature type="transmembrane region" description="Helical" evidence="2">
    <location>
        <begin position="342"/>
        <end position="369"/>
    </location>
</feature>
<reference evidence="3" key="2">
    <citation type="submission" date="2023-05" db="EMBL/GenBank/DDBJ databases">
        <authorList>
            <consortium name="Lawrence Berkeley National Laboratory"/>
            <person name="Steindorff A."/>
            <person name="Hensen N."/>
            <person name="Bonometti L."/>
            <person name="Westerberg I."/>
            <person name="Brannstrom I.O."/>
            <person name="Guillou S."/>
            <person name="Cros-Aarteil S."/>
            <person name="Calhoun S."/>
            <person name="Haridas S."/>
            <person name="Kuo A."/>
            <person name="Mondo S."/>
            <person name="Pangilinan J."/>
            <person name="Riley R."/>
            <person name="Labutti K."/>
            <person name="Andreopoulos B."/>
            <person name="Lipzen A."/>
            <person name="Chen C."/>
            <person name="Yanf M."/>
            <person name="Daum C."/>
            <person name="Ng V."/>
            <person name="Clum A."/>
            <person name="Ohm R."/>
            <person name="Martin F."/>
            <person name="Silar P."/>
            <person name="Natvig D."/>
            <person name="Lalanne C."/>
            <person name="Gautier V."/>
            <person name="Ament-Velasquez S.L."/>
            <person name="Kruys A."/>
            <person name="Hutchinson M.I."/>
            <person name="Powell A.J."/>
            <person name="Barry K."/>
            <person name="Miller A.N."/>
            <person name="Grigoriev I.V."/>
            <person name="Debuchy R."/>
            <person name="Gladieux P."/>
            <person name="Thoren M.H."/>
            <person name="Johannesson H."/>
        </authorList>
    </citation>
    <scope>NUCLEOTIDE SEQUENCE</scope>
    <source>
        <strain evidence="3">CBS 892.96</strain>
    </source>
</reference>
<keyword evidence="2" id="KW-1133">Transmembrane helix</keyword>
<dbReference type="PROSITE" id="PS00101">
    <property type="entry name" value="HEXAPEP_TRANSFERASES"/>
    <property type="match status" value="1"/>
</dbReference>
<name>A0AAN6VY95_9PEZI</name>
<evidence type="ECO:0000313" key="3">
    <source>
        <dbReference type="EMBL" id="KAK4171900.1"/>
    </source>
</evidence>
<dbReference type="PANTHER" id="PTHR23416:SF54">
    <property type="entry name" value="ACETYLTRANSFERASE, CYSE_LACA_LPXA_NODL FAMILY (AFU_ORTHOLOGUE AFUA_2G08430)-RELATED"/>
    <property type="match status" value="1"/>
</dbReference>
<evidence type="ECO:0000256" key="2">
    <source>
        <dbReference type="SAM" id="Phobius"/>
    </source>
</evidence>
<reference evidence="3" key="1">
    <citation type="journal article" date="2023" name="Mol. Phylogenet. Evol.">
        <title>Genome-scale phylogeny and comparative genomics of the fungal order Sordariales.</title>
        <authorList>
            <person name="Hensen N."/>
            <person name="Bonometti L."/>
            <person name="Westerberg I."/>
            <person name="Brannstrom I.O."/>
            <person name="Guillou S."/>
            <person name="Cros-Aarteil S."/>
            <person name="Calhoun S."/>
            <person name="Haridas S."/>
            <person name="Kuo A."/>
            <person name="Mondo S."/>
            <person name="Pangilinan J."/>
            <person name="Riley R."/>
            <person name="LaButti K."/>
            <person name="Andreopoulos B."/>
            <person name="Lipzen A."/>
            <person name="Chen C."/>
            <person name="Yan M."/>
            <person name="Daum C."/>
            <person name="Ng V."/>
            <person name="Clum A."/>
            <person name="Steindorff A."/>
            <person name="Ohm R.A."/>
            <person name="Martin F."/>
            <person name="Silar P."/>
            <person name="Natvig D.O."/>
            <person name="Lalanne C."/>
            <person name="Gautier V."/>
            <person name="Ament-Velasquez S.L."/>
            <person name="Kruys A."/>
            <person name="Hutchinson M.I."/>
            <person name="Powell A.J."/>
            <person name="Barry K."/>
            <person name="Miller A.N."/>
            <person name="Grigoriev I.V."/>
            <person name="Debuchy R."/>
            <person name="Gladieux P."/>
            <person name="Hiltunen Thoren M."/>
            <person name="Johannesson H."/>
        </authorList>
    </citation>
    <scope>NUCLEOTIDE SEQUENCE</scope>
    <source>
        <strain evidence="3">CBS 892.96</strain>
    </source>
</reference>
<dbReference type="Pfam" id="PF14602">
    <property type="entry name" value="Hexapep_2"/>
    <property type="match status" value="1"/>
</dbReference>
<keyword evidence="2" id="KW-0812">Transmembrane</keyword>
<accession>A0AAN6VY95</accession>
<gene>
    <name evidence="3" type="ORF">QBC36DRAFT_85639</name>
</gene>
<dbReference type="InterPro" id="IPR051159">
    <property type="entry name" value="Hexapeptide_acetyltransf"/>
</dbReference>
<keyword evidence="1" id="KW-0808">Transferase</keyword>
<dbReference type="EMBL" id="MU866488">
    <property type="protein sequence ID" value="KAK4171900.1"/>
    <property type="molecule type" value="Genomic_DNA"/>
</dbReference>
<dbReference type="SUPFAM" id="SSF51161">
    <property type="entry name" value="Trimeric LpxA-like enzymes"/>
    <property type="match status" value="1"/>
</dbReference>
<keyword evidence="2" id="KW-0472">Membrane</keyword>
<dbReference type="InterPro" id="IPR018357">
    <property type="entry name" value="Hexapep_transf_CS"/>
</dbReference>
<evidence type="ECO:0000256" key="1">
    <source>
        <dbReference type="ARBA" id="ARBA00022679"/>
    </source>
</evidence>
<evidence type="ECO:0000313" key="4">
    <source>
        <dbReference type="Proteomes" id="UP001302321"/>
    </source>
</evidence>
<dbReference type="AlphaFoldDB" id="A0AAN6VY95"/>
<dbReference type="PANTHER" id="PTHR23416">
    <property type="entry name" value="SIALIC ACID SYNTHASE-RELATED"/>
    <property type="match status" value="1"/>
</dbReference>
<dbReference type="GO" id="GO:0008374">
    <property type="term" value="F:O-acyltransferase activity"/>
    <property type="evidence" value="ECO:0007669"/>
    <property type="project" value="TreeGrafter"/>
</dbReference>
<keyword evidence="4" id="KW-1185">Reference proteome</keyword>